<dbReference type="GO" id="GO:0005886">
    <property type="term" value="C:plasma membrane"/>
    <property type="evidence" value="ECO:0007669"/>
    <property type="project" value="UniProtKB-SubCell"/>
</dbReference>
<keyword evidence="10" id="KW-1185">Reference proteome</keyword>
<dbReference type="EMBL" id="CP003984">
    <property type="protein sequence ID" value="AII86652.1"/>
    <property type="molecule type" value="Genomic_DNA"/>
</dbReference>
<dbReference type="RefSeq" id="WP_044049483.1">
    <property type="nucleotide sequence ID" value="NZ_CP003984.1"/>
</dbReference>
<accession>A0AAN0VI57</accession>
<dbReference type="Proteomes" id="UP000028680">
    <property type="component" value="Chromosome"/>
</dbReference>
<evidence type="ECO:0000256" key="7">
    <source>
        <dbReference type="RuleBase" id="RU369079"/>
    </source>
</evidence>
<keyword evidence="7" id="KW-0997">Cell inner membrane</keyword>
<evidence type="ECO:0000313" key="10">
    <source>
        <dbReference type="Proteomes" id="UP000028680"/>
    </source>
</evidence>
<evidence type="ECO:0000313" key="9">
    <source>
        <dbReference type="EMBL" id="AII86652.1"/>
    </source>
</evidence>
<comment type="similarity">
    <text evidence="7">Belongs to the TRAP transporter small permease family.</text>
</comment>
<dbReference type="GO" id="GO:0022857">
    <property type="term" value="F:transmembrane transporter activity"/>
    <property type="evidence" value="ECO:0007669"/>
    <property type="project" value="UniProtKB-UniRule"/>
</dbReference>
<evidence type="ECO:0000256" key="1">
    <source>
        <dbReference type="ARBA" id="ARBA00004651"/>
    </source>
</evidence>
<protein>
    <recommendedName>
        <fullName evidence="7">TRAP transporter small permease protein</fullName>
    </recommendedName>
</protein>
<proteinExistence type="inferred from homology"/>
<dbReference type="AlphaFoldDB" id="A0AAN0VI57"/>
<feature type="domain" description="Tripartite ATP-independent periplasmic transporters DctQ component" evidence="8">
    <location>
        <begin position="41"/>
        <end position="168"/>
    </location>
</feature>
<reference evidence="9 10" key="1">
    <citation type="journal article" date="2014" name="ISME J.">
        <title>Adaptation of an abundant Roseobacter RCA organism to pelagic systems revealed by genomic and transcriptomic analyses.</title>
        <authorList>
            <person name="Voget S."/>
            <person name="Wemheuer B."/>
            <person name="Brinkhoff T."/>
            <person name="Vollmers J."/>
            <person name="Dietrich S."/>
            <person name="Giebel H.A."/>
            <person name="Beardsley C."/>
            <person name="Sardemann C."/>
            <person name="Bakenhus I."/>
            <person name="Billerbeck S."/>
            <person name="Daniel R."/>
            <person name="Simon M."/>
        </authorList>
    </citation>
    <scope>NUCLEOTIDE SEQUENCE [LARGE SCALE GENOMIC DNA]</scope>
    <source>
        <strain evidence="9 10">RCA23</strain>
    </source>
</reference>
<evidence type="ECO:0000256" key="5">
    <source>
        <dbReference type="ARBA" id="ARBA00022989"/>
    </source>
</evidence>
<sequence>MSDTLFSRMMLISISALDHFLKWTALICGGATLTFMTGFSVWNVLIMRKAMNAPITGAEDLLLLALVTMVALSIPLGARTGAHVEIEILEPSMSALFAKWSMIFIKSLGASMLGFMGWRLWHAGGMASKFGETTQQLLISFEPFYYLLSVSILIYALVLVLDIWQILQSQKVNQLQIGEKLL</sequence>
<evidence type="ECO:0000256" key="2">
    <source>
        <dbReference type="ARBA" id="ARBA00022448"/>
    </source>
</evidence>
<dbReference type="Pfam" id="PF04290">
    <property type="entry name" value="DctQ"/>
    <property type="match status" value="1"/>
</dbReference>
<keyword evidence="4 7" id="KW-0812">Transmembrane</keyword>
<evidence type="ECO:0000256" key="4">
    <source>
        <dbReference type="ARBA" id="ARBA00022692"/>
    </source>
</evidence>
<feature type="transmembrane region" description="Helical" evidence="7">
    <location>
        <begin position="62"/>
        <end position="82"/>
    </location>
</feature>
<gene>
    <name evidence="9" type="primary">dctQ6</name>
    <name evidence="9" type="ORF">RCA23_c11020</name>
</gene>
<comment type="subunit">
    <text evidence="7">The complex comprises the extracytoplasmic solute receptor protein and the two transmembrane proteins.</text>
</comment>
<evidence type="ECO:0000259" key="8">
    <source>
        <dbReference type="Pfam" id="PF04290"/>
    </source>
</evidence>
<comment type="function">
    <text evidence="7">Part of the tripartite ATP-independent periplasmic (TRAP) transport system.</text>
</comment>
<dbReference type="KEGG" id="ptp:RCA23_c11020"/>
<feature type="transmembrane region" description="Helical" evidence="7">
    <location>
        <begin position="144"/>
        <end position="164"/>
    </location>
</feature>
<evidence type="ECO:0000256" key="6">
    <source>
        <dbReference type="ARBA" id="ARBA00023136"/>
    </source>
</evidence>
<name>A0AAN0VI57_9RHOB</name>
<dbReference type="InterPro" id="IPR055348">
    <property type="entry name" value="DctQ"/>
</dbReference>
<feature type="transmembrane region" description="Helical" evidence="7">
    <location>
        <begin position="20"/>
        <end position="42"/>
    </location>
</feature>
<keyword evidence="2 7" id="KW-0813">Transport</keyword>
<keyword evidence="5 7" id="KW-1133">Transmembrane helix</keyword>
<organism evidence="9 10">
    <name type="scientific">Planktomarina temperata RCA23</name>
    <dbReference type="NCBI Taxonomy" id="666509"/>
    <lineage>
        <taxon>Bacteria</taxon>
        <taxon>Pseudomonadati</taxon>
        <taxon>Pseudomonadota</taxon>
        <taxon>Alphaproteobacteria</taxon>
        <taxon>Rhodobacterales</taxon>
        <taxon>Paracoccaceae</taxon>
        <taxon>Planktomarina</taxon>
    </lineage>
</organism>
<comment type="subcellular location">
    <subcellularLocation>
        <location evidence="7">Cell inner membrane</location>
        <topology evidence="7">Multi-pass membrane protein</topology>
    </subcellularLocation>
    <subcellularLocation>
        <location evidence="1">Cell membrane</location>
        <topology evidence="1">Multi-pass membrane protein</topology>
    </subcellularLocation>
</comment>
<keyword evidence="3" id="KW-1003">Cell membrane</keyword>
<keyword evidence="6 7" id="KW-0472">Membrane</keyword>
<evidence type="ECO:0000256" key="3">
    <source>
        <dbReference type="ARBA" id="ARBA00022475"/>
    </source>
</evidence>
<feature type="transmembrane region" description="Helical" evidence="7">
    <location>
        <begin position="103"/>
        <end position="124"/>
    </location>
</feature>